<dbReference type="InParanoid" id="H8MX42"/>
<dbReference type="KEGG" id="ccx:COCOR_02834"/>
<dbReference type="Proteomes" id="UP000007587">
    <property type="component" value="Chromosome"/>
</dbReference>
<proteinExistence type="predicted"/>
<protein>
    <submittedName>
        <fullName evidence="1">Uncharacterized protein</fullName>
    </submittedName>
</protein>
<reference evidence="1 2" key="1">
    <citation type="journal article" date="2012" name="J. Bacteriol.">
        <title>Complete Genome Sequence of the Fruiting Myxobacterium Corallococcus coralloides DSM 2259.</title>
        <authorList>
            <person name="Huntley S."/>
            <person name="Zhang Y."/>
            <person name="Treuner-Lange A."/>
            <person name="Kneip S."/>
            <person name="Sensen C.W."/>
            <person name="Sogaard-Andersen L."/>
        </authorList>
    </citation>
    <scope>NUCLEOTIDE SEQUENCE [LARGE SCALE GENOMIC DNA]</scope>
    <source>
        <strain evidence="2">ATCC 25202 / DSM 2259 / NBRC 100086 / M2</strain>
    </source>
</reference>
<dbReference type="HOGENOM" id="CLU_2933493_0_0_7"/>
<accession>H8MX42</accession>
<sequence length="60" mass="6207">MGASAPRALEEDGKRVSGDFLEIVEDIGDGHHPYTGFSAIDVKAAASTFNVLGESTVAAK</sequence>
<dbReference type="AlphaFoldDB" id="H8MX42"/>
<organism evidence="1 2">
    <name type="scientific">Corallococcus coralloides (strain ATCC 25202 / DSM 2259 / NBRC 100086 / M2)</name>
    <name type="common">Myxococcus coralloides</name>
    <dbReference type="NCBI Taxonomy" id="1144275"/>
    <lineage>
        <taxon>Bacteria</taxon>
        <taxon>Pseudomonadati</taxon>
        <taxon>Myxococcota</taxon>
        <taxon>Myxococcia</taxon>
        <taxon>Myxococcales</taxon>
        <taxon>Cystobacterineae</taxon>
        <taxon>Myxococcaceae</taxon>
        <taxon>Corallococcus</taxon>
    </lineage>
</organism>
<dbReference type="EMBL" id="CP003389">
    <property type="protein sequence ID" value="AFE04855.1"/>
    <property type="molecule type" value="Genomic_DNA"/>
</dbReference>
<dbReference type="RefSeq" id="WP_014395654.1">
    <property type="nucleotide sequence ID" value="NC_017030.1"/>
</dbReference>
<keyword evidence="2" id="KW-1185">Reference proteome</keyword>
<evidence type="ECO:0000313" key="1">
    <source>
        <dbReference type="EMBL" id="AFE04855.1"/>
    </source>
</evidence>
<name>H8MX42_CORCM</name>
<gene>
    <name evidence="1" type="ordered locus">COCOR_02834</name>
</gene>
<evidence type="ECO:0000313" key="2">
    <source>
        <dbReference type="Proteomes" id="UP000007587"/>
    </source>
</evidence>
<reference evidence="2" key="2">
    <citation type="submission" date="2012-03" db="EMBL/GenBank/DDBJ databases">
        <title>Genome sequence of the fruiting myxobacterium Corallococcus coralloides DSM 2259.</title>
        <authorList>
            <person name="Huntley S."/>
            <person name="Zhang Y."/>
            <person name="Treuner-Lange A."/>
            <person name="Sensen C.W."/>
            <person name="Sogaard-Andersen L."/>
        </authorList>
    </citation>
    <scope>NUCLEOTIDE SEQUENCE [LARGE SCALE GENOMIC DNA]</scope>
    <source>
        <strain evidence="2">ATCC 25202 / DSM 2259 / NBRC 100086 / M2</strain>
    </source>
</reference>